<dbReference type="AlphaFoldDB" id="A0AAD6S234"/>
<feature type="compositionally biased region" description="Polar residues" evidence="1">
    <location>
        <begin position="137"/>
        <end position="151"/>
    </location>
</feature>
<protein>
    <submittedName>
        <fullName evidence="2">Uncharacterized protein</fullName>
    </submittedName>
</protein>
<name>A0AAD6S234_9AGAR</name>
<evidence type="ECO:0000313" key="2">
    <source>
        <dbReference type="EMBL" id="KAJ7018475.1"/>
    </source>
</evidence>
<feature type="region of interest" description="Disordered" evidence="1">
    <location>
        <begin position="1"/>
        <end position="21"/>
    </location>
</feature>
<feature type="compositionally biased region" description="Low complexity" evidence="1">
    <location>
        <begin position="204"/>
        <end position="217"/>
    </location>
</feature>
<accession>A0AAD6S234</accession>
<feature type="region of interest" description="Disordered" evidence="1">
    <location>
        <begin position="119"/>
        <end position="260"/>
    </location>
</feature>
<reference evidence="2" key="1">
    <citation type="submission" date="2023-03" db="EMBL/GenBank/DDBJ databases">
        <title>Massive genome expansion in bonnet fungi (Mycena s.s.) driven by repeated elements and novel gene families across ecological guilds.</title>
        <authorList>
            <consortium name="Lawrence Berkeley National Laboratory"/>
            <person name="Harder C.B."/>
            <person name="Miyauchi S."/>
            <person name="Viragh M."/>
            <person name="Kuo A."/>
            <person name="Thoen E."/>
            <person name="Andreopoulos B."/>
            <person name="Lu D."/>
            <person name="Skrede I."/>
            <person name="Drula E."/>
            <person name="Henrissat B."/>
            <person name="Morin E."/>
            <person name="Kohler A."/>
            <person name="Barry K."/>
            <person name="LaButti K."/>
            <person name="Morin E."/>
            <person name="Salamov A."/>
            <person name="Lipzen A."/>
            <person name="Mereny Z."/>
            <person name="Hegedus B."/>
            <person name="Baldrian P."/>
            <person name="Stursova M."/>
            <person name="Weitz H."/>
            <person name="Taylor A."/>
            <person name="Grigoriev I.V."/>
            <person name="Nagy L.G."/>
            <person name="Martin F."/>
            <person name="Kauserud H."/>
        </authorList>
    </citation>
    <scope>NUCLEOTIDE SEQUENCE</scope>
    <source>
        <strain evidence="2">CBHHK200</strain>
    </source>
</reference>
<sequence length="260" mass="27517">MSAVLSESKKVSTRSSGKSPRQRNYAITCEGIIIVLKTMISGSLFIITGDGKQKCIELKVDAASVGQPVIAGADRARDINVTATIRTLDIDGGPVKKEEEVEVKIEEWDEVEGKIVTSNQDAPFVATAPPAATPAAESSTQKRGSKPSASVKSKKNVEPKAPKASAPSASGSSTLTRSRASTVKAIPKSAMPPTPARTRSRVSANVVVPVPAAFPPARLSPKKRDASEMDSESDDSRKRVRVEEKPVRSSRKARASQNAS</sequence>
<feature type="compositionally biased region" description="Low complexity" evidence="1">
    <location>
        <begin position="122"/>
        <end position="136"/>
    </location>
</feature>
<feature type="compositionally biased region" description="Basic and acidic residues" evidence="1">
    <location>
        <begin position="234"/>
        <end position="247"/>
    </location>
</feature>
<dbReference type="EMBL" id="JARJCM010000339">
    <property type="protein sequence ID" value="KAJ7018475.1"/>
    <property type="molecule type" value="Genomic_DNA"/>
</dbReference>
<comment type="caution">
    <text evidence="2">The sequence shown here is derived from an EMBL/GenBank/DDBJ whole genome shotgun (WGS) entry which is preliminary data.</text>
</comment>
<keyword evidence="3" id="KW-1185">Reference proteome</keyword>
<evidence type="ECO:0000256" key="1">
    <source>
        <dbReference type="SAM" id="MobiDB-lite"/>
    </source>
</evidence>
<organism evidence="2 3">
    <name type="scientific">Mycena alexandri</name>
    <dbReference type="NCBI Taxonomy" id="1745969"/>
    <lineage>
        <taxon>Eukaryota</taxon>
        <taxon>Fungi</taxon>
        <taxon>Dikarya</taxon>
        <taxon>Basidiomycota</taxon>
        <taxon>Agaricomycotina</taxon>
        <taxon>Agaricomycetes</taxon>
        <taxon>Agaricomycetidae</taxon>
        <taxon>Agaricales</taxon>
        <taxon>Marasmiineae</taxon>
        <taxon>Mycenaceae</taxon>
        <taxon>Mycena</taxon>
    </lineage>
</organism>
<feature type="compositionally biased region" description="Low complexity" evidence="1">
    <location>
        <begin position="162"/>
        <end position="173"/>
    </location>
</feature>
<proteinExistence type="predicted"/>
<gene>
    <name evidence="2" type="ORF">C8F04DRAFT_382609</name>
</gene>
<dbReference type="Proteomes" id="UP001218188">
    <property type="component" value="Unassembled WGS sequence"/>
</dbReference>
<evidence type="ECO:0000313" key="3">
    <source>
        <dbReference type="Proteomes" id="UP001218188"/>
    </source>
</evidence>